<dbReference type="GO" id="GO:0005304">
    <property type="term" value="F:L-valine transmembrane transporter activity"/>
    <property type="evidence" value="ECO:0007669"/>
    <property type="project" value="TreeGrafter"/>
</dbReference>
<keyword evidence="3" id="KW-1003">Cell membrane</keyword>
<comment type="caution">
    <text evidence="11">The sequence shown here is derived from an EMBL/GenBank/DDBJ whole genome shotgun (WGS) entry which is preliminary data.</text>
</comment>
<dbReference type="InterPro" id="IPR001851">
    <property type="entry name" value="ABC_transp_permease"/>
</dbReference>
<evidence type="ECO:0000256" key="10">
    <source>
        <dbReference type="SAM" id="Phobius"/>
    </source>
</evidence>
<dbReference type="PANTHER" id="PTHR11795:SF371">
    <property type="entry name" value="HIGH-AFFINITY BRANCHED-CHAIN AMINO ACID TRANSPORT SYSTEM PERMEASE PROTEIN LIVH"/>
    <property type="match status" value="1"/>
</dbReference>
<organism evidence="11 12">
    <name type="scientific">Vineibacter terrae</name>
    <dbReference type="NCBI Taxonomy" id="2586908"/>
    <lineage>
        <taxon>Bacteria</taxon>
        <taxon>Pseudomonadati</taxon>
        <taxon>Pseudomonadota</taxon>
        <taxon>Alphaproteobacteria</taxon>
        <taxon>Hyphomicrobiales</taxon>
        <taxon>Vineibacter</taxon>
    </lineage>
</organism>
<name>A0A5C8PA32_9HYPH</name>
<feature type="transmembrane region" description="Helical" evidence="10">
    <location>
        <begin position="280"/>
        <end position="299"/>
    </location>
</feature>
<feature type="transmembrane region" description="Helical" evidence="10">
    <location>
        <begin position="203"/>
        <end position="226"/>
    </location>
</feature>
<feature type="transmembrane region" description="Helical" evidence="10">
    <location>
        <begin position="15"/>
        <end position="38"/>
    </location>
</feature>
<evidence type="ECO:0000256" key="7">
    <source>
        <dbReference type="ARBA" id="ARBA00022989"/>
    </source>
</evidence>
<keyword evidence="12" id="KW-1185">Reference proteome</keyword>
<dbReference type="Proteomes" id="UP000321638">
    <property type="component" value="Unassembled WGS sequence"/>
</dbReference>
<dbReference type="GO" id="GO:0015190">
    <property type="term" value="F:L-leucine transmembrane transporter activity"/>
    <property type="evidence" value="ECO:0007669"/>
    <property type="project" value="TreeGrafter"/>
</dbReference>
<accession>A0A5C8PA32</accession>
<gene>
    <name evidence="11" type="ORF">FHP25_37130</name>
</gene>
<dbReference type="GO" id="GO:0005886">
    <property type="term" value="C:plasma membrane"/>
    <property type="evidence" value="ECO:0007669"/>
    <property type="project" value="UniProtKB-SubCell"/>
</dbReference>
<proteinExistence type="inferred from homology"/>
<feature type="transmembrane region" description="Helical" evidence="10">
    <location>
        <begin position="45"/>
        <end position="61"/>
    </location>
</feature>
<comment type="subcellular location">
    <subcellularLocation>
        <location evidence="1">Cell membrane</location>
        <topology evidence="1">Multi-pass membrane protein</topology>
    </subcellularLocation>
</comment>
<evidence type="ECO:0000256" key="5">
    <source>
        <dbReference type="ARBA" id="ARBA00022692"/>
    </source>
</evidence>
<keyword evidence="2" id="KW-0813">Transport</keyword>
<feature type="transmembrane region" description="Helical" evidence="10">
    <location>
        <begin position="156"/>
        <end position="173"/>
    </location>
</feature>
<dbReference type="CDD" id="cd06582">
    <property type="entry name" value="TM_PBP1_LivH_like"/>
    <property type="match status" value="1"/>
</dbReference>
<evidence type="ECO:0000256" key="9">
    <source>
        <dbReference type="ARBA" id="ARBA00037998"/>
    </source>
</evidence>
<keyword evidence="6" id="KW-0029">Amino-acid transport</keyword>
<keyword evidence="7 10" id="KW-1133">Transmembrane helix</keyword>
<evidence type="ECO:0000256" key="3">
    <source>
        <dbReference type="ARBA" id="ARBA00022475"/>
    </source>
</evidence>
<keyword evidence="8 10" id="KW-0472">Membrane</keyword>
<dbReference type="AlphaFoldDB" id="A0A5C8PA32"/>
<dbReference type="PANTHER" id="PTHR11795">
    <property type="entry name" value="BRANCHED-CHAIN AMINO ACID TRANSPORT SYSTEM PERMEASE PROTEIN LIVH"/>
    <property type="match status" value="1"/>
</dbReference>
<dbReference type="GO" id="GO:0015188">
    <property type="term" value="F:L-isoleucine transmembrane transporter activity"/>
    <property type="evidence" value="ECO:0007669"/>
    <property type="project" value="TreeGrafter"/>
</dbReference>
<dbReference type="EMBL" id="VDUZ01000070">
    <property type="protein sequence ID" value="TXL69857.1"/>
    <property type="molecule type" value="Genomic_DNA"/>
</dbReference>
<evidence type="ECO:0000256" key="6">
    <source>
        <dbReference type="ARBA" id="ARBA00022970"/>
    </source>
</evidence>
<reference evidence="11 12" key="1">
    <citation type="submission" date="2019-06" db="EMBL/GenBank/DDBJ databases">
        <title>New taxonomy in bacterial strain CC-CFT640, isolated from vineyard.</title>
        <authorList>
            <person name="Lin S.-Y."/>
            <person name="Tsai C.-F."/>
            <person name="Young C.-C."/>
        </authorList>
    </citation>
    <scope>NUCLEOTIDE SEQUENCE [LARGE SCALE GENOMIC DNA]</scope>
    <source>
        <strain evidence="11 12">CC-CFT640</strain>
    </source>
</reference>
<comment type="similarity">
    <text evidence="9">Belongs to the binding-protein-dependent transport system permease family. LivHM subfamily.</text>
</comment>
<protein>
    <submittedName>
        <fullName evidence="11">Branched-chain amino acid ABC transporter permease</fullName>
    </submittedName>
</protein>
<dbReference type="OrthoDB" id="9778908at2"/>
<dbReference type="InterPro" id="IPR052157">
    <property type="entry name" value="BCAA_transport_permease"/>
</dbReference>
<dbReference type="GO" id="GO:0042941">
    <property type="term" value="P:D-alanine transmembrane transport"/>
    <property type="evidence" value="ECO:0007669"/>
    <property type="project" value="TreeGrafter"/>
</dbReference>
<keyword evidence="5 10" id="KW-0812">Transmembrane</keyword>
<evidence type="ECO:0000256" key="8">
    <source>
        <dbReference type="ARBA" id="ARBA00023136"/>
    </source>
</evidence>
<evidence type="ECO:0000256" key="2">
    <source>
        <dbReference type="ARBA" id="ARBA00022448"/>
    </source>
</evidence>
<evidence type="ECO:0000256" key="1">
    <source>
        <dbReference type="ARBA" id="ARBA00004651"/>
    </source>
</evidence>
<dbReference type="Pfam" id="PF02653">
    <property type="entry name" value="BPD_transp_2"/>
    <property type="match status" value="1"/>
</dbReference>
<keyword evidence="4" id="KW-0997">Cell inner membrane</keyword>
<evidence type="ECO:0000313" key="11">
    <source>
        <dbReference type="EMBL" id="TXL69857.1"/>
    </source>
</evidence>
<dbReference type="GO" id="GO:0015808">
    <property type="term" value="P:L-alanine transport"/>
    <property type="evidence" value="ECO:0007669"/>
    <property type="project" value="TreeGrafter"/>
</dbReference>
<evidence type="ECO:0000256" key="4">
    <source>
        <dbReference type="ARBA" id="ARBA00022519"/>
    </source>
</evidence>
<evidence type="ECO:0000313" key="12">
    <source>
        <dbReference type="Proteomes" id="UP000321638"/>
    </source>
</evidence>
<dbReference type="GO" id="GO:0015192">
    <property type="term" value="F:L-phenylalanine transmembrane transporter activity"/>
    <property type="evidence" value="ECO:0007669"/>
    <property type="project" value="TreeGrafter"/>
</dbReference>
<dbReference type="GO" id="GO:1903806">
    <property type="term" value="P:L-isoleucine import across plasma membrane"/>
    <property type="evidence" value="ECO:0007669"/>
    <property type="project" value="TreeGrafter"/>
</dbReference>
<sequence>MIMDAVLLQGIANGLSLGLCYALIAIGFTLIFGVLNAVNFAHSEVYMLGAFAGLVIIQAFAPPFMAVVFLVAAVGAFLGFGLERIAFRPLRRARDEASLKSRALREATLMSSLAVGILVRELAELRFGGDMQPIPSGAMLNTPIAVGPVILTTGDFYIFGMAAAMLLLLQFLLYRTKIGLSIRALSDDLIGALYVGINTDRVIVWTFMIGSSFGALAGLMVGLYYGTIFPYMGFAPTLKAFIAMLMGGLNNIPGAVLCALLIGLSESLAPEIMPTRWVDLIAYVFLLVTLIFFPAGIFGRKAERV</sequence>
<feature type="transmembrane region" description="Helical" evidence="10">
    <location>
        <begin position="238"/>
        <end position="264"/>
    </location>
</feature>